<keyword evidence="1" id="KW-0479">Metal-binding</keyword>
<dbReference type="InParanoid" id="E9GXU9"/>
<dbReference type="HOGENOM" id="CLU_004253_9_3_1"/>
<dbReference type="PROSITE" id="PS50097">
    <property type="entry name" value="BTB"/>
    <property type="match status" value="1"/>
</dbReference>
<dbReference type="SUPFAM" id="SSF54695">
    <property type="entry name" value="POZ domain"/>
    <property type="match status" value="1"/>
</dbReference>
<dbReference type="GO" id="GO:0043161">
    <property type="term" value="P:proteasome-mediated ubiquitin-dependent protein catabolic process"/>
    <property type="evidence" value="ECO:0000318"/>
    <property type="project" value="GO_Central"/>
</dbReference>
<accession>E9GXU9</accession>
<dbReference type="InterPro" id="IPR011333">
    <property type="entry name" value="SKP1/BTB/POZ_sf"/>
</dbReference>
<keyword evidence="4" id="KW-1185">Reference proteome</keyword>
<dbReference type="InterPro" id="IPR000210">
    <property type="entry name" value="BTB/POZ_dom"/>
</dbReference>
<dbReference type="PANTHER" id="PTHR24413">
    <property type="entry name" value="SPECKLE-TYPE POZ PROTEIN"/>
    <property type="match status" value="1"/>
</dbReference>
<dbReference type="GO" id="GO:0031625">
    <property type="term" value="F:ubiquitin protein ligase binding"/>
    <property type="evidence" value="ECO:0000318"/>
    <property type="project" value="GO_Central"/>
</dbReference>
<sequence>MLHSQVHCDVQFHFKGEQSIGAHLVIISASSPVFSDMFQSSLKKSLNSVVFIEDIDVQVFKYLLDYLYTSEVPQLTRSEQMNIMLLYEAAVKYGVEDLKKECVEMLLMQLDMENAIELLIWSKFHVVPELLEAAMKMTVKNCKHLCSQPSWLNLMKNHLELGLEVTKEMADLVEILE</sequence>
<evidence type="ECO:0000259" key="2">
    <source>
        <dbReference type="PROSITE" id="PS50097"/>
    </source>
</evidence>
<feature type="domain" description="BTB" evidence="2">
    <location>
        <begin position="8"/>
        <end position="72"/>
    </location>
</feature>
<dbReference type="SMART" id="SM00225">
    <property type="entry name" value="BTB"/>
    <property type="match status" value="1"/>
</dbReference>
<reference evidence="3 4" key="1">
    <citation type="journal article" date="2011" name="Science">
        <title>The ecoresponsive genome of Daphnia pulex.</title>
        <authorList>
            <person name="Colbourne J.K."/>
            <person name="Pfrender M.E."/>
            <person name="Gilbert D."/>
            <person name="Thomas W.K."/>
            <person name="Tucker A."/>
            <person name="Oakley T.H."/>
            <person name="Tokishita S."/>
            <person name="Aerts A."/>
            <person name="Arnold G.J."/>
            <person name="Basu M.K."/>
            <person name="Bauer D.J."/>
            <person name="Caceres C.E."/>
            <person name="Carmel L."/>
            <person name="Casola C."/>
            <person name="Choi J.H."/>
            <person name="Detter J.C."/>
            <person name="Dong Q."/>
            <person name="Dusheyko S."/>
            <person name="Eads B.D."/>
            <person name="Frohlich T."/>
            <person name="Geiler-Samerotte K.A."/>
            <person name="Gerlach D."/>
            <person name="Hatcher P."/>
            <person name="Jogdeo S."/>
            <person name="Krijgsveld J."/>
            <person name="Kriventseva E.V."/>
            <person name="Kultz D."/>
            <person name="Laforsch C."/>
            <person name="Lindquist E."/>
            <person name="Lopez J."/>
            <person name="Manak J.R."/>
            <person name="Muller J."/>
            <person name="Pangilinan J."/>
            <person name="Patwardhan R.P."/>
            <person name="Pitluck S."/>
            <person name="Pritham E.J."/>
            <person name="Rechtsteiner A."/>
            <person name="Rho M."/>
            <person name="Rogozin I.B."/>
            <person name="Sakarya O."/>
            <person name="Salamov A."/>
            <person name="Schaack S."/>
            <person name="Shapiro H."/>
            <person name="Shiga Y."/>
            <person name="Skalitzky C."/>
            <person name="Smith Z."/>
            <person name="Souvorov A."/>
            <person name="Sung W."/>
            <person name="Tang Z."/>
            <person name="Tsuchiya D."/>
            <person name="Tu H."/>
            <person name="Vos H."/>
            <person name="Wang M."/>
            <person name="Wolf Y.I."/>
            <person name="Yamagata H."/>
            <person name="Yamada T."/>
            <person name="Ye Y."/>
            <person name="Shaw J.R."/>
            <person name="Andrews J."/>
            <person name="Crease T.J."/>
            <person name="Tang H."/>
            <person name="Lucas S.M."/>
            <person name="Robertson H.M."/>
            <person name="Bork P."/>
            <person name="Koonin E.V."/>
            <person name="Zdobnov E.M."/>
            <person name="Grigoriev I.V."/>
            <person name="Lynch M."/>
            <person name="Boore J.L."/>
        </authorList>
    </citation>
    <scope>NUCLEOTIDE SEQUENCE [LARGE SCALE GENOMIC DNA]</scope>
</reference>
<protein>
    <recommendedName>
        <fullName evidence="2">BTB domain-containing protein</fullName>
    </recommendedName>
</protein>
<evidence type="ECO:0000256" key="1">
    <source>
        <dbReference type="ARBA" id="ARBA00022723"/>
    </source>
</evidence>
<dbReference type="Proteomes" id="UP000000305">
    <property type="component" value="Unassembled WGS sequence"/>
</dbReference>
<dbReference type="OrthoDB" id="6359816at2759"/>
<dbReference type="CDD" id="cd14733">
    <property type="entry name" value="BACK"/>
    <property type="match status" value="1"/>
</dbReference>
<dbReference type="CDD" id="cd18186">
    <property type="entry name" value="BTB_POZ_ZBTB_KLHL-like"/>
    <property type="match status" value="1"/>
</dbReference>
<dbReference type="Gene3D" id="1.25.40.420">
    <property type="match status" value="1"/>
</dbReference>
<dbReference type="GO" id="GO:0046872">
    <property type="term" value="F:metal ion binding"/>
    <property type="evidence" value="ECO:0007669"/>
    <property type="project" value="UniProtKB-KW"/>
</dbReference>
<organism evidence="3 4">
    <name type="scientific">Daphnia pulex</name>
    <name type="common">Water flea</name>
    <dbReference type="NCBI Taxonomy" id="6669"/>
    <lineage>
        <taxon>Eukaryota</taxon>
        <taxon>Metazoa</taxon>
        <taxon>Ecdysozoa</taxon>
        <taxon>Arthropoda</taxon>
        <taxon>Crustacea</taxon>
        <taxon>Branchiopoda</taxon>
        <taxon>Diplostraca</taxon>
        <taxon>Cladocera</taxon>
        <taxon>Anomopoda</taxon>
        <taxon>Daphniidae</taxon>
        <taxon>Daphnia</taxon>
    </lineage>
</organism>
<dbReference type="EMBL" id="GL732573">
    <property type="protein sequence ID" value="EFX75726.1"/>
    <property type="molecule type" value="Genomic_DNA"/>
</dbReference>
<dbReference type="GO" id="GO:0042542">
    <property type="term" value="P:response to hydrogen peroxide"/>
    <property type="evidence" value="ECO:0007669"/>
    <property type="project" value="UniProtKB-ARBA"/>
</dbReference>
<dbReference type="FunFam" id="1.25.40.420:FF:000012">
    <property type="entry name" value="BTB/POZ and TAZ domain-containing protein 2"/>
    <property type="match status" value="1"/>
</dbReference>
<proteinExistence type="predicted"/>
<dbReference type="GO" id="GO:0005516">
    <property type="term" value="F:calmodulin binding"/>
    <property type="evidence" value="ECO:0007669"/>
    <property type="project" value="UniProtKB-ARBA"/>
</dbReference>
<dbReference type="Gene3D" id="3.30.710.10">
    <property type="entry name" value="Potassium Channel Kv1.1, Chain A"/>
    <property type="match status" value="1"/>
</dbReference>
<gene>
    <name evidence="3" type="ORF">DAPPUDRAFT_306637</name>
</gene>
<dbReference type="GO" id="GO:0009751">
    <property type="term" value="P:response to salicylic acid"/>
    <property type="evidence" value="ECO:0007669"/>
    <property type="project" value="UniProtKB-ARBA"/>
</dbReference>
<evidence type="ECO:0000313" key="3">
    <source>
        <dbReference type="EMBL" id="EFX75726.1"/>
    </source>
</evidence>
<dbReference type="KEGG" id="dpx:DAPPUDRAFT_306637"/>
<dbReference type="GO" id="GO:0030162">
    <property type="term" value="P:regulation of proteolysis"/>
    <property type="evidence" value="ECO:0000318"/>
    <property type="project" value="GO_Central"/>
</dbReference>
<dbReference type="PhylomeDB" id="E9GXU9"/>
<dbReference type="GO" id="GO:0005634">
    <property type="term" value="C:nucleus"/>
    <property type="evidence" value="ECO:0000318"/>
    <property type="project" value="GO_Central"/>
</dbReference>
<dbReference type="Pfam" id="PF00651">
    <property type="entry name" value="BTB"/>
    <property type="match status" value="1"/>
</dbReference>
<dbReference type="GO" id="GO:0005737">
    <property type="term" value="C:cytoplasm"/>
    <property type="evidence" value="ECO:0000318"/>
    <property type="project" value="GO_Central"/>
</dbReference>
<name>E9GXU9_DAPPU</name>
<dbReference type="STRING" id="6669.E9GXU9"/>
<dbReference type="AlphaFoldDB" id="E9GXU9"/>
<dbReference type="eggNOG" id="KOG4441">
    <property type="taxonomic scope" value="Eukaryota"/>
</dbReference>
<evidence type="ECO:0000313" key="4">
    <source>
        <dbReference type="Proteomes" id="UP000000305"/>
    </source>
</evidence>